<comment type="subcellular location">
    <subcellularLocation>
        <location evidence="1">Membrane</location>
        <topology evidence="1">Multi-pass membrane protein</topology>
    </subcellularLocation>
</comment>
<evidence type="ECO:0000256" key="6">
    <source>
        <dbReference type="SAM" id="Phobius"/>
    </source>
</evidence>
<reference evidence="8" key="1">
    <citation type="journal article" date="2020" name="Stud. Mycol.">
        <title>101 Dothideomycetes genomes: a test case for predicting lifestyles and emergence of pathogens.</title>
        <authorList>
            <person name="Haridas S."/>
            <person name="Albert R."/>
            <person name="Binder M."/>
            <person name="Bloem J."/>
            <person name="Labutti K."/>
            <person name="Salamov A."/>
            <person name="Andreopoulos B."/>
            <person name="Baker S."/>
            <person name="Barry K."/>
            <person name="Bills G."/>
            <person name="Bluhm B."/>
            <person name="Cannon C."/>
            <person name="Castanera R."/>
            <person name="Culley D."/>
            <person name="Daum C."/>
            <person name="Ezra D."/>
            <person name="Gonzalez J."/>
            <person name="Henrissat B."/>
            <person name="Kuo A."/>
            <person name="Liang C."/>
            <person name="Lipzen A."/>
            <person name="Lutzoni F."/>
            <person name="Magnuson J."/>
            <person name="Mondo S."/>
            <person name="Nolan M."/>
            <person name="Ohm R."/>
            <person name="Pangilinan J."/>
            <person name="Park H.-J."/>
            <person name="Ramirez L."/>
            <person name="Alfaro M."/>
            <person name="Sun H."/>
            <person name="Tritt A."/>
            <person name="Yoshinaga Y."/>
            <person name="Zwiers L.-H."/>
            <person name="Turgeon B."/>
            <person name="Goodwin S."/>
            <person name="Spatafora J."/>
            <person name="Crous P."/>
            <person name="Grigoriev I."/>
        </authorList>
    </citation>
    <scope>NUCLEOTIDE SEQUENCE</scope>
    <source>
        <strain evidence="8">CBS 269.34</strain>
    </source>
</reference>
<dbReference type="InterPro" id="IPR052337">
    <property type="entry name" value="SAT4-like"/>
</dbReference>
<dbReference type="Pfam" id="PF20684">
    <property type="entry name" value="Fung_rhodopsin"/>
    <property type="match status" value="1"/>
</dbReference>
<evidence type="ECO:0000256" key="5">
    <source>
        <dbReference type="ARBA" id="ARBA00038359"/>
    </source>
</evidence>
<protein>
    <recommendedName>
        <fullName evidence="7">Rhodopsin domain-containing protein</fullName>
    </recommendedName>
</protein>
<feature type="transmembrane region" description="Helical" evidence="6">
    <location>
        <begin position="12"/>
        <end position="32"/>
    </location>
</feature>
<sequence length="196" mass="22280">MDQADREYLKIWLLHAVMGLAATTAIILRFLARRRTKAVLKWDDWISFSALLFMWGDFACTILGKSFLFKTAYASILLTDACEVAARMSVIFLYYRLFSIKRWLGWSLKTVGALSILWLLCLIFTVSFQCKPIAALLDATVEGECLDNQTGFLSSEIFNACLDLMLVCLPVRIIWHLRLPLRERLGIATIFLTGGL</sequence>
<name>A0A6A6QLR3_9PEZI</name>
<feature type="domain" description="Rhodopsin" evidence="7">
    <location>
        <begin position="28"/>
        <end position="195"/>
    </location>
</feature>
<organism evidence="8 9">
    <name type="scientific">Lophium mytilinum</name>
    <dbReference type="NCBI Taxonomy" id="390894"/>
    <lineage>
        <taxon>Eukaryota</taxon>
        <taxon>Fungi</taxon>
        <taxon>Dikarya</taxon>
        <taxon>Ascomycota</taxon>
        <taxon>Pezizomycotina</taxon>
        <taxon>Dothideomycetes</taxon>
        <taxon>Pleosporomycetidae</taxon>
        <taxon>Mytilinidiales</taxon>
        <taxon>Mytilinidiaceae</taxon>
        <taxon>Lophium</taxon>
    </lineage>
</organism>
<evidence type="ECO:0000256" key="2">
    <source>
        <dbReference type="ARBA" id="ARBA00022692"/>
    </source>
</evidence>
<accession>A0A6A6QLR3</accession>
<proteinExistence type="inferred from homology"/>
<evidence type="ECO:0000256" key="1">
    <source>
        <dbReference type="ARBA" id="ARBA00004141"/>
    </source>
</evidence>
<evidence type="ECO:0000313" key="9">
    <source>
        <dbReference type="Proteomes" id="UP000799750"/>
    </source>
</evidence>
<dbReference type="GO" id="GO:0016020">
    <property type="term" value="C:membrane"/>
    <property type="evidence" value="ECO:0007669"/>
    <property type="project" value="UniProtKB-SubCell"/>
</dbReference>
<gene>
    <name evidence="8" type="ORF">BU16DRAFT_513820</name>
</gene>
<dbReference type="Proteomes" id="UP000799750">
    <property type="component" value="Unassembled WGS sequence"/>
</dbReference>
<evidence type="ECO:0000259" key="7">
    <source>
        <dbReference type="Pfam" id="PF20684"/>
    </source>
</evidence>
<evidence type="ECO:0000313" key="8">
    <source>
        <dbReference type="EMBL" id="KAF2492663.1"/>
    </source>
</evidence>
<keyword evidence="9" id="KW-1185">Reference proteome</keyword>
<dbReference type="EMBL" id="MU004193">
    <property type="protein sequence ID" value="KAF2492663.1"/>
    <property type="molecule type" value="Genomic_DNA"/>
</dbReference>
<evidence type="ECO:0000256" key="4">
    <source>
        <dbReference type="ARBA" id="ARBA00023136"/>
    </source>
</evidence>
<dbReference type="PANTHER" id="PTHR33048:SF47">
    <property type="entry name" value="INTEGRAL MEMBRANE PROTEIN-RELATED"/>
    <property type="match status" value="1"/>
</dbReference>
<keyword evidence="4 6" id="KW-0472">Membrane</keyword>
<dbReference type="PANTHER" id="PTHR33048">
    <property type="entry name" value="PTH11-LIKE INTEGRAL MEMBRANE PROTEIN (AFU_ORTHOLOGUE AFUA_5G11245)"/>
    <property type="match status" value="1"/>
</dbReference>
<keyword evidence="2 6" id="KW-0812">Transmembrane</keyword>
<keyword evidence="3 6" id="KW-1133">Transmembrane helix</keyword>
<dbReference type="InterPro" id="IPR049326">
    <property type="entry name" value="Rhodopsin_dom_fungi"/>
</dbReference>
<dbReference type="AlphaFoldDB" id="A0A6A6QLR3"/>
<dbReference type="OrthoDB" id="5378633at2759"/>
<evidence type="ECO:0000256" key="3">
    <source>
        <dbReference type="ARBA" id="ARBA00022989"/>
    </source>
</evidence>
<feature type="transmembrane region" description="Helical" evidence="6">
    <location>
        <begin position="44"/>
        <end position="67"/>
    </location>
</feature>
<comment type="similarity">
    <text evidence="5">Belongs to the SAT4 family.</text>
</comment>